<evidence type="ECO:0000313" key="3">
    <source>
        <dbReference type="Proteomes" id="UP000757890"/>
    </source>
</evidence>
<dbReference type="Proteomes" id="UP000757890">
    <property type="component" value="Unassembled WGS sequence"/>
</dbReference>
<proteinExistence type="predicted"/>
<gene>
    <name evidence="2" type="ORF">HXL70_07100</name>
</gene>
<keyword evidence="1" id="KW-0732">Signal</keyword>
<evidence type="ECO:0000313" key="2">
    <source>
        <dbReference type="EMBL" id="MBF1129792.1"/>
    </source>
</evidence>
<sequence length="80" mass="8526">MKKKLLAMAVAAAAGAALCGITADAAVYQLDEIIVNGDKYTDDTIMPGGKTDRRIHFGLYGNMDLMDVPANIASYTDKDD</sequence>
<evidence type="ECO:0008006" key="4">
    <source>
        <dbReference type="Google" id="ProtNLM"/>
    </source>
</evidence>
<organism evidence="2 3">
    <name type="scientific">Dialister invisus</name>
    <dbReference type="NCBI Taxonomy" id="218538"/>
    <lineage>
        <taxon>Bacteria</taxon>
        <taxon>Bacillati</taxon>
        <taxon>Bacillota</taxon>
        <taxon>Negativicutes</taxon>
        <taxon>Veillonellales</taxon>
        <taxon>Veillonellaceae</taxon>
        <taxon>Dialister</taxon>
    </lineage>
</organism>
<accession>A0A930BAL3</accession>
<name>A0A930BAL3_9FIRM</name>
<protein>
    <recommendedName>
        <fullName evidence="4">Porin</fullName>
    </recommendedName>
</protein>
<feature type="chain" id="PRO_5036725036" description="Porin" evidence="1">
    <location>
        <begin position="26"/>
        <end position="80"/>
    </location>
</feature>
<comment type="caution">
    <text evidence="2">The sequence shown here is derived from an EMBL/GenBank/DDBJ whole genome shotgun (WGS) entry which is preliminary data.</text>
</comment>
<feature type="signal peptide" evidence="1">
    <location>
        <begin position="1"/>
        <end position="25"/>
    </location>
</feature>
<dbReference type="AlphaFoldDB" id="A0A930BAL3"/>
<dbReference type="EMBL" id="JABZMK010000054">
    <property type="protein sequence ID" value="MBF1129792.1"/>
    <property type="molecule type" value="Genomic_DNA"/>
</dbReference>
<evidence type="ECO:0000256" key="1">
    <source>
        <dbReference type="SAM" id="SignalP"/>
    </source>
</evidence>
<reference evidence="2" key="1">
    <citation type="submission" date="2020-04" db="EMBL/GenBank/DDBJ databases">
        <title>Deep metagenomics examines the oral microbiome during advanced dental caries in children, revealing novel taxa and co-occurrences with host molecules.</title>
        <authorList>
            <person name="Baker J.L."/>
            <person name="Morton J.T."/>
            <person name="Dinis M."/>
            <person name="Alvarez R."/>
            <person name="Tran N.C."/>
            <person name="Knight R."/>
            <person name="Edlund A."/>
        </authorList>
    </citation>
    <scope>NUCLEOTIDE SEQUENCE</scope>
    <source>
        <strain evidence="2">JCVI_32_bin.14</strain>
    </source>
</reference>